<comment type="similarity">
    <text evidence="6">Belongs to the tRNA nucleotidyltransferase/poly(A) polymerase family.</text>
</comment>
<comment type="cofactor">
    <cofactor evidence="1">
        <name>Mg(2+)</name>
        <dbReference type="ChEBI" id="CHEBI:18420"/>
    </cofactor>
</comment>
<evidence type="ECO:0000256" key="3">
    <source>
        <dbReference type="ARBA" id="ARBA00022695"/>
    </source>
</evidence>
<protein>
    <submittedName>
        <fullName evidence="9">CCA tRNA nucleotidyltransferase</fullName>
    </submittedName>
</protein>
<keyword evidence="10" id="KW-1185">Reference proteome</keyword>
<keyword evidence="4" id="KW-0479">Metal-binding</keyword>
<feature type="domain" description="tRNA nucleotidyltransferase/poly(A) polymerase RNA and SrmB- binding" evidence="8">
    <location>
        <begin position="197"/>
        <end position="249"/>
    </location>
</feature>
<evidence type="ECO:0000259" key="7">
    <source>
        <dbReference type="Pfam" id="PF01743"/>
    </source>
</evidence>
<dbReference type="PANTHER" id="PTHR46173">
    <property type="entry name" value="CCA TRNA NUCLEOTIDYLTRANSFERASE 1, MITOCHONDRIAL"/>
    <property type="match status" value="1"/>
</dbReference>
<comment type="caution">
    <text evidence="9">The sequence shown here is derived from an EMBL/GenBank/DDBJ whole genome shotgun (WGS) entry which is preliminary data.</text>
</comment>
<dbReference type="Pfam" id="PF01743">
    <property type="entry name" value="PolyA_pol"/>
    <property type="match status" value="1"/>
</dbReference>
<dbReference type="EMBL" id="JAHWQX010000001">
    <property type="protein sequence ID" value="MBW3096123.1"/>
    <property type="molecule type" value="Genomic_DNA"/>
</dbReference>
<dbReference type="InterPro" id="IPR032828">
    <property type="entry name" value="PolyA_RNA-bd"/>
</dbReference>
<keyword evidence="5" id="KW-0460">Magnesium</keyword>
<reference evidence="9" key="1">
    <citation type="submission" date="2021-07" db="EMBL/GenBank/DDBJ databases">
        <title>Pseudohoeflea marina sp. nov. a polyhydroxyalcanoate-producing bacterium.</title>
        <authorList>
            <person name="Zheng W."/>
            <person name="Yu S."/>
            <person name="Huang Y."/>
        </authorList>
    </citation>
    <scope>NUCLEOTIDE SEQUENCE</scope>
    <source>
        <strain evidence="9">DP4N28-3</strain>
    </source>
</reference>
<evidence type="ECO:0000256" key="6">
    <source>
        <dbReference type="RuleBase" id="RU003953"/>
    </source>
</evidence>
<evidence type="ECO:0000259" key="8">
    <source>
        <dbReference type="Pfam" id="PF12627"/>
    </source>
</evidence>
<dbReference type="CDD" id="cd05398">
    <property type="entry name" value="NT_ClassII-CCAase"/>
    <property type="match status" value="1"/>
</dbReference>
<feature type="domain" description="Poly A polymerase head" evidence="7">
    <location>
        <begin position="39"/>
        <end position="160"/>
    </location>
</feature>
<evidence type="ECO:0000313" key="10">
    <source>
        <dbReference type="Proteomes" id="UP001430804"/>
    </source>
</evidence>
<keyword evidence="2" id="KW-0819">tRNA processing</keyword>
<gene>
    <name evidence="9" type="ORF">KY465_02390</name>
</gene>
<dbReference type="Pfam" id="PF12627">
    <property type="entry name" value="PolyA_pol_RNAbd"/>
    <property type="match status" value="1"/>
</dbReference>
<accession>A0ABS6WKE1</accession>
<proteinExistence type="inferred from homology"/>
<dbReference type="InterPro" id="IPR050264">
    <property type="entry name" value="Bact_CCA-adding_enz_type3_sf"/>
</dbReference>
<dbReference type="RefSeq" id="WP_219158059.1">
    <property type="nucleotide sequence ID" value="NZ_JAHWQX010000001.1"/>
</dbReference>
<evidence type="ECO:0000256" key="4">
    <source>
        <dbReference type="ARBA" id="ARBA00022723"/>
    </source>
</evidence>
<organism evidence="9 10">
    <name type="scientific">Pseudohoeflea coraliihabitans</name>
    <dbReference type="NCBI Taxonomy" id="2860393"/>
    <lineage>
        <taxon>Bacteria</taxon>
        <taxon>Pseudomonadati</taxon>
        <taxon>Pseudomonadota</taxon>
        <taxon>Alphaproteobacteria</taxon>
        <taxon>Hyphomicrobiales</taxon>
        <taxon>Rhizobiaceae</taxon>
        <taxon>Pseudohoeflea</taxon>
    </lineage>
</organism>
<evidence type="ECO:0000256" key="5">
    <source>
        <dbReference type="ARBA" id="ARBA00022842"/>
    </source>
</evidence>
<keyword evidence="6" id="KW-0694">RNA-binding</keyword>
<dbReference type="InterPro" id="IPR002646">
    <property type="entry name" value="PolA_pol_head_dom"/>
</dbReference>
<keyword evidence="6" id="KW-0808">Transferase</keyword>
<evidence type="ECO:0000256" key="2">
    <source>
        <dbReference type="ARBA" id="ARBA00022694"/>
    </source>
</evidence>
<dbReference type="PANTHER" id="PTHR46173:SF1">
    <property type="entry name" value="CCA TRNA NUCLEOTIDYLTRANSFERASE 1, MITOCHONDRIAL"/>
    <property type="match status" value="1"/>
</dbReference>
<dbReference type="Proteomes" id="UP001430804">
    <property type="component" value="Unassembled WGS sequence"/>
</dbReference>
<keyword evidence="3" id="KW-0548">Nucleotidyltransferase</keyword>
<name>A0ABS6WKE1_9HYPH</name>
<sequence>MSGADSGPTGRSVAGESWFESERLRSIFRLLNTDGGEGRVVGGAVRNTLLGAPVADIDMATTLLPDEVMRRAGAAGIKALPTGIEHGTVTLVIEGQPFEVTSLRTDVKPSGRHAEVAFGADWAADAARRDFTINALYADSAGRIFDPTGGLADIKTRTIRFIGDAEQRIVEDHLRILRFFRFFAWYGGGRPDAGGLKACVRQRDTLGKLSAERVWKELKVLLSAPSPGRALLWMRQSGILTALLPETEKWGIDAIAGLVELEEALALDIDPMIRLMAMLPPDAERLAKLAVRLKLSKAEAARLVAWANAPAADAALAGTALDRQLYLHGAAAVIDRLTVALATLKARPEEPNAAAMAAFGHLKGQLQRARAWKRPQFPVSGKDLLAVGMAPGETIGARLKAGEARWIDSNFSLDRDSLLKTMLDMP</sequence>
<evidence type="ECO:0000313" key="9">
    <source>
        <dbReference type="EMBL" id="MBW3096123.1"/>
    </source>
</evidence>
<evidence type="ECO:0000256" key="1">
    <source>
        <dbReference type="ARBA" id="ARBA00001946"/>
    </source>
</evidence>